<dbReference type="Proteomes" id="UP000095283">
    <property type="component" value="Unplaced"/>
</dbReference>
<dbReference type="AlphaFoldDB" id="A0A1I7WPF8"/>
<name>A0A1I7WPF8_HETBA</name>
<dbReference type="Gene3D" id="2.60.120.290">
    <property type="entry name" value="Spermadhesin, CUB domain"/>
    <property type="match status" value="1"/>
</dbReference>
<dbReference type="SUPFAM" id="SSF49854">
    <property type="entry name" value="Spermadhesin, CUB domain"/>
    <property type="match status" value="1"/>
</dbReference>
<sequence>MVKTDPYGFIASPNYPNNYFTNSFCKLEIRVPATAIIVLIYNFGPSLNHIFETHNIYLTLSDLLFIEGDNQDDRLSFSAHHGPLSYIDIPAMAEETEILLSSKGVVDSITRINHTQLFIFPSNTVDVTIRNAWLSSRSTFVNLKMCSMNADDNNILIITFESRGFKLLILVGQKSYCEIRNLWIKEILQQKMITTIKLFSLVHRALTAHSIIHI</sequence>
<evidence type="ECO:0000313" key="2">
    <source>
        <dbReference type="WBParaSite" id="Hba_07030"/>
    </source>
</evidence>
<dbReference type="WBParaSite" id="Hba_07030">
    <property type="protein sequence ID" value="Hba_07030"/>
    <property type="gene ID" value="Hba_07030"/>
</dbReference>
<protein>
    <submittedName>
        <fullName evidence="2">CUB domain-containing protein</fullName>
    </submittedName>
</protein>
<organism evidence="1 2">
    <name type="scientific">Heterorhabditis bacteriophora</name>
    <name type="common">Entomopathogenic nematode worm</name>
    <dbReference type="NCBI Taxonomy" id="37862"/>
    <lineage>
        <taxon>Eukaryota</taxon>
        <taxon>Metazoa</taxon>
        <taxon>Ecdysozoa</taxon>
        <taxon>Nematoda</taxon>
        <taxon>Chromadorea</taxon>
        <taxon>Rhabditida</taxon>
        <taxon>Rhabditina</taxon>
        <taxon>Rhabditomorpha</taxon>
        <taxon>Strongyloidea</taxon>
        <taxon>Heterorhabditidae</taxon>
        <taxon>Heterorhabditis</taxon>
    </lineage>
</organism>
<evidence type="ECO:0000313" key="1">
    <source>
        <dbReference type="Proteomes" id="UP000095283"/>
    </source>
</evidence>
<reference evidence="2" key="1">
    <citation type="submission" date="2016-11" db="UniProtKB">
        <authorList>
            <consortium name="WormBaseParasite"/>
        </authorList>
    </citation>
    <scope>IDENTIFICATION</scope>
</reference>
<dbReference type="InterPro" id="IPR035914">
    <property type="entry name" value="Sperma_CUB_dom_sf"/>
</dbReference>
<keyword evidence="1" id="KW-1185">Reference proteome</keyword>
<proteinExistence type="predicted"/>
<accession>A0A1I7WPF8</accession>